<gene>
    <name evidence="2" type="ORF">COO91_08158</name>
</gene>
<dbReference type="Pfam" id="PF04404">
    <property type="entry name" value="ERF"/>
    <property type="match status" value="1"/>
</dbReference>
<feature type="compositionally biased region" description="Polar residues" evidence="1">
    <location>
        <begin position="142"/>
        <end position="157"/>
    </location>
</feature>
<proteinExistence type="predicted"/>
<dbReference type="OrthoDB" id="579898at2"/>
<dbReference type="KEGG" id="nfl:COO91_08158"/>
<sequence length="268" mass="29891">MQELIKALIKAKAEFNPIQKDGTNPHYKRKYATLDAVLDAVTPALGKHGLVIIQTTEIFECKTVLRTHIFHESGESIASTYPLPEISDSQKLGAALTYARRYAVCAILSVTADEDDDAEGAGTPKKTEQPQNNIRPRKENQQPRVQPTKQAITSPSINPKDLRVKEVRTLLKYSLDLVKEWLHSRNVTSPSELDSFQIDELVKTMCLSWAGNKFGHPNHAANSYQKYVVDAVARGVDETTAISDWMEGALAQVPELNWEHPLSADLLF</sequence>
<dbReference type="EMBL" id="CP024785">
    <property type="protein sequence ID" value="AUB42059.1"/>
    <property type="molecule type" value="Genomic_DNA"/>
</dbReference>
<dbReference type="InterPro" id="IPR007499">
    <property type="entry name" value="ERF_bacteria_virus"/>
</dbReference>
<keyword evidence="3" id="KW-1185">Reference proteome</keyword>
<protein>
    <submittedName>
        <fullName evidence="2">Essential recombination function protein</fullName>
    </submittedName>
</protein>
<evidence type="ECO:0000256" key="1">
    <source>
        <dbReference type="SAM" id="MobiDB-lite"/>
    </source>
</evidence>
<accession>A0A2K8T327</accession>
<reference evidence="2 3" key="1">
    <citation type="submission" date="2017-11" db="EMBL/GenBank/DDBJ databases">
        <title>Complete genome of a free-living desiccation-tolerant cyanobacterium and its photosynthetic adaptation to extreme terrestrial habitat.</title>
        <authorList>
            <person name="Shang J."/>
        </authorList>
    </citation>
    <scope>NUCLEOTIDE SEQUENCE [LARGE SCALE GENOMIC DNA]</scope>
    <source>
        <strain evidence="2 3">CCNUN1</strain>
    </source>
</reference>
<feature type="region of interest" description="Disordered" evidence="1">
    <location>
        <begin position="115"/>
        <end position="158"/>
    </location>
</feature>
<dbReference type="Proteomes" id="UP000232003">
    <property type="component" value="Chromosome"/>
</dbReference>
<evidence type="ECO:0000313" key="2">
    <source>
        <dbReference type="EMBL" id="AUB42059.1"/>
    </source>
</evidence>
<dbReference type="RefSeq" id="WP_100902225.1">
    <property type="nucleotide sequence ID" value="NZ_CAWNNC010000001.1"/>
</dbReference>
<dbReference type="AlphaFoldDB" id="A0A2K8T327"/>
<organism evidence="2 3">
    <name type="scientific">Nostoc flagelliforme CCNUN1</name>
    <dbReference type="NCBI Taxonomy" id="2038116"/>
    <lineage>
        <taxon>Bacteria</taxon>
        <taxon>Bacillati</taxon>
        <taxon>Cyanobacteriota</taxon>
        <taxon>Cyanophyceae</taxon>
        <taxon>Nostocales</taxon>
        <taxon>Nostocaceae</taxon>
        <taxon>Nostoc</taxon>
    </lineage>
</organism>
<name>A0A2K8T327_9NOSO</name>
<evidence type="ECO:0000313" key="3">
    <source>
        <dbReference type="Proteomes" id="UP000232003"/>
    </source>
</evidence>